<dbReference type="Proteomes" id="UP000018211">
    <property type="component" value="Unassembled WGS sequence"/>
</dbReference>
<dbReference type="RefSeq" id="WP_022613223.1">
    <property type="nucleotide sequence ID" value="NZ_LK391965.1"/>
</dbReference>
<comment type="subcellular location">
    <subcellularLocation>
        <location evidence="1 9">Cell inner membrane</location>
        <topology evidence="1 9">Multi-pass membrane protein</topology>
    </subcellularLocation>
</comment>
<dbReference type="GO" id="GO:0005886">
    <property type="term" value="C:plasma membrane"/>
    <property type="evidence" value="ECO:0007669"/>
    <property type="project" value="UniProtKB-SubCell"/>
</dbReference>
<comment type="function">
    <text evidence="9">Part of the tripartite ATP-independent periplasmic (TRAP) transport system.</text>
</comment>
<keyword evidence="6 9" id="KW-1133">Transmembrane helix</keyword>
<dbReference type="InterPro" id="IPR055348">
    <property type="entry name" value="DctQ"/>
</dbReference>
<proteinExistence type="inferred from homology"/>
<gene>
    <name evidence="11" type="ORF">VIBNISOn1_70005</name>
</gene>
<evidence type="ECO:0000256" key="5">
    <source>
        <dbReference type="ARBA" id="ARBA00022692"/>
    </source>
</evidence>
<feature type="domain" description="Tripartite ATP-independent periplasmic transporters DctQ component" evidence="10">
    <location>
        <begin position="26"/>
        <end position="151"/>
    </location>
</feature>
<dbReference type="GO" id="GO:0015740">
    <property type="term" value="P:C4-dicarboxylate transport"/>
    <property type="evidence" value="ECO:0007669"/>
    <property type="project" value="TreeGrafter"/>
</dbReference>
<dbReference type="GO" id="GO:0022857">
    <property type="term" value="F:transmembrane transporter activity"/>
    <property type="evidence" value="ECO:0007669"/>
    <property type="project" value="UniProtKB-UniRule"/>
</dbReference>
<dbReference type="PANTHER" id="PTHR35011">
    <property type="entry name" value="2,3-DIKETO-L-GULONATE TRAP TRANSPORTER SMALL PERMEASE PROTEIN YIAM"/>
    <property type="match status" value="1"/>
</dbReference>
<feature type="transmembrane region" description="Helical" evidence="9">
    <location>
        <begin position="125"/>
        <end position="143"/>
    </location>
</feature>
<evidence type="ECO:0000256" key="7">
    <source>
        <dbReference type="ARBA" id="ARBA00023136"/>
    </source>
</evidence>
<keyword evidence="4 9" id="KW-0997">Cell inner membrane</keyword>
<dbReference type="EMBL" id="CAOF01000164">
    <property type="protein sequence ID" value="CCO48899.1"/>
    <property type="molecule type" value="Genomic_DNA"/>
</dbReference>
<keyword evidence="3" id="KW-1003">Cell membrane</keyword>
<evidence type="ECO:0000256" key="8">
    <source>
        <dbReference type="ARBA" id="ARBA00038436"/>
    </source>
</evidence>
<evidence type="ECO:0000256" key="2">
    <source>
        <dbReference type="ARBA" id="ARBA00022448"/>
    </source>
</evidence>
<protein>
    <recommendedName>
        <fullName evidence="9">TRAP transporter small permease protein</fullName>
    </recommendedName>
</protein>
<evidence type="ECO:0000256" key="4">
    <source>
        <dbReference type="ARBA" id="ARBA00022519"/>
    </source>
</evidence>
<dbReference type="PANTHER" id="PTHR35011:SF11">
    <property type="entry name" value="TRAP TRANSPORTER SMALL PERMEASE PROTEIN"/>
    <property type="match status" value="1"/>
</dbReference>
<feature type="transmembrane region" description="Helical" evidence="9">
    <location>
        <begin position="92"/>
        <end position="113"/>
    </location>
</feature>
<keyword evidence="2 9" id="KW-0813">Transport</keyword>
<evidence type="ECO:0000256" key="1">
    <source>
        <dbReference type="ARBA" id="ARBA00004429"/>
    </source>
</evidence>
<comment type="caution">
    <text evidence="11">The sequence shown here is derived from an EMBL/GenBank/DDBJ whole genome shotgun (WGS) entry which is preliminary data.</text>
</comment>
<accession>A0AAV2VW87</accession>
<reference evidence="11 12" key="1">
    <citation type="journal article" date="2013" name="ISME J.">
        <title>Comparative genomics of pathogenic lineages of Vibrio nigripulchritudo identifies virulence-associated traits.</title>
        <authorList>
            <person name="Goudenege D."/>
            <person name="Labreuche Y."/>
            <person name="Krin E."/>
            <person name="Ansquer D."/>
            <person name="Mangenot S."/>
            <person name="Calteau A."/>
            <person name="Medigue C."/>
            <person name="Mazel D."/>
            <person name="Polz M.F."/>
            <person name="Le Roux F."/>
        </authorList>
    </citation>
    <scope>NUCLEOTIDE SEQUENCE [LARGE SCALE GENOMIC DNA]</scope>
    <source>
        <strain evidence="11 12">SOn1</strain>
    </source>
</reference>
<feature type="transmembrane region" description="Helical" evidence="9">
    <location>
        <begin position="16"/>
        <end position="38"/>
    </location>
</feature>
<evidence type="ECO:0000313" key="12">
    <source>
        <dbReference type="Proteomes" id="UP000018211"/>
    </source>
</evidence>
<evidence type="ECO:0000256" key="6">
    <source>
        <dbReference type="ARBA" id="ARBA00022989"/>
    </source>
</evidence>
<dbReference type="Pfam" id="PF04290">
    <property type="entry name" value="DctQ"/>
    <property type="match status" value="1"/>
</dbReference>
<evidence type="ECO:0000259" key="10">
    <source>
        <dbReference type="Pfam" id="PF04290"/>
    </source>
</evidence>
<organism evidence="11 12">
    <name type="scientific">Vibrio nigripulchritudo SOn1</name>
    <dbReference type="NCBI Taxonomy" id="1238450"/>
    <lineage>
        <taxon>Bacteria</taxon>
        <taxon>Pseudomonadati</taxon>
        <taxon>Pseudomonadota</taxon>
        <taxon>Gammaproteobacteria</taxon>
        <taxon>Vibrionales</taxon>
        <taxon>Vibrionaceae</taxon>
        <taxon>Vibrio</taxon>
    </lineage>
</organism>
<feature type="transmembrane region" description="Helical" evidence="9">
    <location>
        <begin position="44"/>
        <end position="66"/>
    </location>
</feature>
<dbReference type="AlphaFoldDB" id="A0AAV2VW87"/>
<evidence type="ECO:0000256" key="3">
    <source>
        <dbReference type="ARBA" id="ARBA00022475"/>
    </source>
</evidence>
<evidence type="ECO:0000313" key="11">
    <source>
        <dbReference type="EMBL" id="CCO48899.1"/>
    </source>
</evidence>
<keyword evidence="7 9" id="KW-0472">Membrane</keyword>
<evidence type="ECO:0000256" key="9">
    <source>
        <dbReference type="RuleBase" id="RU369079"/>
    </source>
</evidence>
<sequence length="165" mass="18612">MSLRKVSEVLGKLETALALIAMSLVLGSVVWGVITRYITEQPAVWTTELSGIAFTWMVFMGAAVCYRKSLHIGVPVFVDALPDNIRKRLFQLTTLVVLIFLAYSFYLATVLAFQSWNRPSPVLRLPFFFVYLATCLSFLFMLIHSVSHLFNKPTQTDDSSEPEVL</sequence>
<keyword evidence="5 9" id="KW-0812">Transmembrane</keyword>
<name>A0AAV2VW87_9VIBR</name>
<dbReference type="InterPro" id="IPR007387">
    <property type="entry name" value="TRAP_DctQ"/>
</dbReference>
<comment type="similarity">
    <text evidence="8 9">Belongs to the TRAP transporter small permease family.</text>
</comment>
<comment type="subunit">
    <text evidence="9">The complex comprises the extracytoplasmic solute receptor protein and the two transmembrane proteins.</text>
</comment>